<name>A0ABX0GW75_9ACTN</name>
<dbReference type="InterPro" id="IPR015421">
    <property type="entry name" value="PyrdxlP-dep_Trfase_major"/>
</dbReference>
<dbReference type="SUPFAM" id="SSF53383">
    <property type="entry name" value="PLP-dependent transferases"/>
    <property type="match status" value="1"/>
</dbReference>
<dbReference type="InterPro" id="IPR015424">
    <property type="entry name" value="PyrdxlP-dep_Trfase"/>
</dbReference>
<dbReference type="Proteomes" id="UP000800981">
    <property type="component" value="Unassembled WGS sequence"/>
</dbReference>
<comment type="cofactor">
    <cofactor evidence="1 4">
        <name>pyridoxal 5'-phosphate</name>
        <dbReference type="ChEBI" id="CHEBI:597326"/>
    </cofactor>
</comment>
<sequence length="369" mass="38250">MKRIPSPATIAVSAGRPPHEPDEPLNVPMSFASTYVQGGGAVYGRFTNPTWEALEDAVGQLEGGIAVAYGSGLAAVSAALDPVPVGGTVVAPLGSYSGTLAMLRTMQARGRVGEVRLVDPADTAAVTAALPGADLLWIESPTNPLLAVADLPAVVAAARAAGVTTVADATFTTPLVLRPLDIGFDVVVHSGTKYFSGHSDALLGVLVSRDEARVDAARAVRTTYGAVPGTAEAWLVLRGLRTLHLRVERGQANAAELAVRLEGHPALDRVRYPGLASDPGHKRAAEQMQGFGSIVCIDVRGGAAAAERLVAACELWTPATSLGGVESTLERRRRHSGESLDVPEGLVRLSVGVEDVEDLWADLSAALEA</sequence>
<gene>
    <name evidence="6" type="ORF">G9H71_06950</name>
</gene>
<dbReference type="EMBL" id="JAANNP010000002">
    <property type="protein sequence ID" value="NHC13518.1"/>
    <property type="molecule type" value="Genomic_DNA"/>
</dbReference>
<organism evidence="6 7">
    <name type="scientific">Motilibacter deserti</name>
    <dbReference type="NCBI Taxonomy" id="2714956"/>
    <lineage>
        <taxon>Bacteria</taxon>
        <taxon>Bacillati</taxon>
        <taxon>Actinomycetota</taxon>
        <taxon>Actinomycetes</taxon>
        <taxon>Motilibacterales</taxon>
        <taxon>Motilibacteraceae</taxon>
        <taxon>Motilibacter</taxon>
    </lineage>
</organism>
<dbReference type="Pfam" id="PF01053">
    <property type="entry name" value="Cys_Met_Meta_PP"/>
    <property type="match status" value="1"/>
</dbReference>
<dbReference type="InterPro" id="IPR000277">
    <property type="entry name" value="Cys/Met-Metab_PyrdxlP-dep_enz"/>
</dbReference>
<proteinExistence type="inferred from homology"/>
<dbReference type="Gene3D" id="3.90.1150.10">
    <property type="entry name" value="Aspartate Aminotransferase, domain 1"/>
    <property type="match status" value="1"/>
</dbReference>
<evidence type="ECO:0000256" key="3">
    <source>
        <dbReference type="ARBA" id="ARBA00022898"/>
    </source>
</evidence>
<dbReference type="PROSITE" id="PS00868">
    <property type="entry name" value="CYS_MET_METAB_PP"/>
    <property type="match status" value="1"/>
</dbReference>
<keyword evidence="7" id="KW-1185">Reference proteome</keyword>
<comment type="caution">
    <text evidence="6">The sequence shown here is derived from an EMBL/GenBank/DDBJ whole genome shotgun (WGS) entry which is preliminary data.</text>
</comment>
<keyword evidence="3 4" id="KW-0663">Pyridoxal phosphate</keyword>
<protein>
    <submittedName>
        <fullName evidence="6">Cystathionine gamma-synthase</fullName>
    </submittedName>
</protein>
<feature type="region of interest" description="Disordered" evidence="5">
    <location>
        <begin position="1"/>
        <end position="24"/>
    </location>
</feature>
<evidence type="ECO:0000256" key="5">
    <source>
        <dbReference type="SAM" id="MobiDB-lite"/>
    </source>
</evidence>
<evidence type="ECO:0000256" key="2">
    <source>
        <dbReference type="ARBA" id="ARBA00009077"/>
    </source>
</evidence>
<dbReference type="Gene3D" id="3.40.640.10">
    <property type="entry name" value="Type I PLP-dependent aspartate aminotransferase-like (Major domain)"/>
    <property type="match status" value="1"/>
</dbReference>
<comment type="similarity">
    <text evidence="2 4">Belongs to the trans-sulfuration enzymes family.</text>
</comment>
<evidence type="ECO:0000256" key="1">
    <source>
        <dbReference type="ARBA" id="ARBA00001933"/>
    </source>
</evidence>
<dbReference type="PANTHER" id="PTHR11808:SF15">
    <property type="entry name" value="CYSTATHIONINE GAMMA-LYASE"/>
    <property type="match status" value="1"/>
</dbReference>
<dbReference type="PANTHER" id="PTHR11808">
    <property type="entry name" value="TRANS-SULFURATION ENZYME FAMILY MEMBER"/>
    <property type="match status" value="1"/>
</dbReference>
<dbReference type="InterPro" id="IPR015422">
    <property type="entry name" value="PyrdxlP-dep_Trfase_small"/>
</dbReference>
<dbReference type="PIRSF" id="PIRSF001434">
    <property type="entry name" value="CGS"/>
    <property type="match status" value="1"/>
</dbReference>
<dbReference type="InterPro" id="IPR054542">
    <property type="entry name" value="Cys_met_metab_PP"/>
</dbReference>
<accession>A0ABX0GW75</accession>
<evidence type="ECO:0000313" key="7">
    <source>
        <dbReference type="Proteomes" id="UP000800981"/>
    </source>
</evidence>
<evidence type="ECO:0000313" key="6">
    <source>
        <dbReference type="EMBL" id="NHC13518.1"/>
    </source>
</evidence>
<evidence type="ECO:0000256" key="4">
    <source>
        <dbReference type="RuleBase" id="RU362118"/>
    </source>
</evidence>
<reference evidence="6 7" key="1">
    <citation type="submission" date="2020-03" db="EMBL/GenBank/DDBJ databases">
        <title>Two novel Motilibacter sp.</title>
        <authorList>
            <person name="Liu S."/>
        </authorList>
    </citation>
    <scope>NUCLEOTIDE SEQUENCE [LARGE SCALE GENOMIC DNA]</scope>
    <source>
        <strain evidence="6 7">E257</strain>
    </source>
</reference>
<dbReference type="RefSeq" id="WP_166280014.1">
    <property type="nucleotide sequence ID" value="NZ_JAANNP010000002.1"/>
</dbReference>